<evidence type="ECO:0000256" key="2">
    <source>
        <dbReference type="ARBA" id="ARBA00023235"/>
    </source>
</evidence>
<comment type="similarity">
    <text evidence="1">Belongs to the aspartate/glutamate racemases family.</text>
</comment>
<protein>
    <recommendedName>
        <fullName evidence="5">Aspartate racemase</fullName>
    </recommendedName>
</protein>
<accession>A0A4S3KGD3</accession>
<evidence type="ECO:0000256" key="1">
    <source>
        <dbReference type="ARBA" id="ARBA00007847"/>
    </source>
</evidence>
<dbReference type="AlphaFoldDB" id="A0A4S3KGD3"/>
<evidence type="ECO:0000313" key="3">
    <source>
        <dbReference type="EMBL" id="THD07705.1"/>
    </source>
</evidence>
<dbReference type="EMBL" id="MWQO01000058">
    <property type="protein sequence ID" value="THD07705.1"/>
    <property type="molecule type" value="Genomic_DNA"/>
</dbReference>
<evidence type="ECO:0008006" key="5">
    <source>
        <dbReference type="Google" id="ProtNLM"/>
    </source>
</evidence>
<dbReference type="GO" id="GO:0047661">
    <property type="term" value="F:amino-acid racemase activity"/>
    <property type="evidence" value="ECO:0007669"/>
    <property type="project" value="InterPro"/>
</dbReference>
<dbReference type="OrthoDB" id="9803739at2"/>
<name>A0A4S3KGD3_9GAMM</name>
<keyword evidence="4" id="KW-1185">Reference proteome</keyword>
<dbReference type="InterPro" id="IPR001920">
    <property type="entry name" value="Asp/Glu_race"/>
</dbReference>
<comment type="caution">
    <text evidence="3">The sequence shown here is derived from an EMBL/GenBank/DDBJ whole genome shotgun (WGS) entry which is preliminary data.</text>
</comment>
<dbReference type="PANTHER" id="PTHR21198">
    <property type="entry name" value="GLUTAMATE RACEMASE"/>
    <property type="match status" value="1"/>
</dbReference>
<keyword evidence="2" id="KW-0413">Isomerase</keyword>
<reference evidence="3 4" key="1">
    <citation type="submission" date="2017-02" db="EMBL/GenBank/DDBJ databases">
        <title>Whole genome sequencing of Metallibacterium scheffleri DSM 24874 (T).</title>
        <authorList>
            <person name="Kumar S."/>
            <person name="Patil P."/>
            <person name="Patil P.B."/>
        </authorList>
    </citation>
    <scope>NUCLEOTIDE SEQUENCE [LARGE SCALE GENOMIC DNA]</scope>
    <source>
        <strain evidence="3 4">DSM 24874</strain>
    </source>
</reference>
<proteinExistence type="inferred from homology"/>
<dbReference type="STRING" id="993689.GCA_002077135_00020"/>
<dbReference type="NCBIfam" id="TIGR00035">
    <property type="entry name" value="asp_race"/>
    <property type="match status" value="1"/>
</dbReference>
<dbReference type="SUPFAM" id="SSF53681">
    <property type="entry name" value="Aspartate/glutamate racemase"/>
    <property type="match status" value="2"/>
</dbReference>
<organism evidence="3 4">
    <name type="scientific">Metallibacterium scheffleri</name>
    <dbReference type="NCBI Taxonomy" id="993689"/>
    <lineage>
        <taxon>Bacteria</taxon>
        <taxon>Pseudomonadati</taxon>
        <taxon>Pseudomonadota</taxon>
        <taxon>Gammaproteobacteria</taxon>
        <taxon>Lysobacterales</taxon>
        <taxon>Rhodanobacteraceae</taxon>
        <taxon>Metallibacterium</taxon>
    </lineage>
</organism>
<dbReference type="PANTHER" id="PTHR21198:SF7">
    <property type="entry name" value="ASPARTATE-GLUTAMATE RACEMASE FAMILY"/>
    <property type="match status" value="1"/>
</dbReference>
<dbReference type="InterPro" id="IPR004380">
    <property type="entry name" value="Asp_race"/>
</dbReference>
<evidence type="ECO:0000313" key="4">
    <source>
        <dbReference type="Proteomes" id="UP000307749"/>
    </source>
</evidence>
<dbReference type="Gene3D" id="3.40.50.1860">
    <property type="match status" value="2"/>
</dbReference>
<sequence>MTQAGIIGGIGPESTIAYYRHVVAGYRARTPSGAYPSLIINSIDFSAMLALLERDDRAGLIAFLLTEVEALARAGADVALLAANTPHIVFDELQRRASIRLLSIVQATCQTAQAQGLRRLALFGTRFTMQGSFYAEVFSAQGIELVVPDPQDQAYIHDKYMREWVNGVFDPDVRQQLLDIVQSLKQHECIDGVILGGTELPLILTDNGSTGIPFLDTTAIHAAALVEQVLAT</sequence>
<dbReference type="InterPro" id="IPR015942">
    <property type="entry name" value="Asp/Glu/hydantoin_racemase"/>
</dbReference>
<gene>
    <name evidence="3" type="ORF">B1806_14625</name>
</gene>
<dbReference type="Proteomes" id="UP000307749">
    <property type="component" value="Unassembled WGS sequence"/>
</dbReference>
<dbReference type="RefSeq" id="WP_081130091.1">
    <property type="nucleotide sequence ID" value="NZ_LDOS01000004.1"/>
</dbReference>
<dbReference type="Pfam" id="PF01177">
    <property type="entry name" value="Asp_Glu_race"/>
    <property type="match status" value="1"/>
</dbReference>